<dbReference type="EMBL" id="CP037452">
    <property type="protein sequence ID" value="QDV53731.1"/>
    <property type="molecule type" value="Genomic_DNA"/>
</dbReference>
<reference evidence="1 2" key="1">
    <citation type="submission" date="2019-03" db="EMBL/GenBank/DDBJ databases">
        <title>Deep-cultivation of Planctomycetes and their phenomic and genomic characterization uncovers novel biology.</title>
        <authorList>
            <person name="Wiegand S."/>
            <person name="Jogler M."/>
            <person name="Boedeker C."/>
            <person name="Pinto D."/>
            <person name="Vollmers J."/>
            <person name="Rivas-Marin E."/>
            <person name="Kohn T."/>
            <person name="Peeters S.H."/>
            <person name="Heuer A."/>
            <person name="Rast P."/>
            <person name="Oberbeckmann S."/>
            <person name="Bunk B."/>
            <person name="Jeske O."/>
            <person name="Meyerdierks A."/>
            <person name="Storesund J.E."/>
            <person name="Kallscheuer N."/>
            <person name="Luecker S."/>
            <person name="Lage O.M."/>
            <person name="Pohl T."/>
            <person name="Merkel B.J."/>
            <person name="Hornburger P."/>
            <person name="Mueller R.-W."/>
            <person name="Bruemmer F."/>
            <person name="Labrenz M."/>
            <person name="Spormann A.M."/>
            <person name="Op den Camp H."/>
            <person name="Overmann J."/>
            <person name="Amann R."/>
            <person name="Jetten M.S.M."/>
            <person name="Mascher T."/>
            <person name="Medema M.H."/>
            <person name="Devos D.P."/>
            <person name="Kaster A.-K."/>
            <person name="Ovreas L."/>
            <person name="Rohde M."/>
            <person name="Galperin M.Y."/>
            <person name="Jogler C."/>
        </authorList>
    </citation>
    <scope>NUCLEOTIDE SEQUENCE [LARGE SCALE GENOMIC DNA]</scope>
    <source>
        <strain evidence="1 2">Enr17</strain>
    </source>
</reference>
<dbReference type="AlphaFoldDB" id="A0A518IKX3"/>
<keyword evidence="2" id="KW-1185">Reference proteome</keyword>
<dbReference type="Proteomes" id="UP000318313">
    <property type="component" value="Chromosome"/>
</dbReference>
<evidence type="ECO:0000313" key="2">
    <source>
        <dbReference type="Proteomes" id="UP000318313"/>
    </source>
</evidence>
<protein>
    <submittedName>
        <fullName evidence="1">Helix-turn-helix domain protein</fullName>
    </submittedName>
</protein>
<evidence type="ECO:0000313" key="1">
    <source>
        <dbReference type="EMBL" id="QDV53731.1"/>
    </source>
</evidence>
<dbReference type="OrthoDB" id="291662at2"/>
<dbReference type="RefSeq" id="WP_145313451.1">
    <property type="nucleotide sequence ID" value="NZ_CP037452.1"/>
</dbReference>
<proteinExistence type="predicted"/>
<name>A0A518IKX3_9PLAN</name>
<sequence>MKSNKKMATAKTKLTGADKQHGFIFGCDGLADLKETAGILGVSVETARRYAKQDRFRYGKHPGASGKLVICRRSLANYIKSIQQ</sequence>
<gene>
    <name evidence="1" type="ORF">Enr17x_58120</name>
</gene>
<dbReference type="KEGG" id="gfm:Enr17x_58120"/>
<accession>A0A518IKX3</accession>
<organism evidence="1 2">
    <name type="scientific">Gimesia fumaroli</name>
    <dbReference type="NCBI Taxonomy" id="2527976"/>
    <lineage>
        <taxon>Bacteria</taxon>
        <taxon>Pseudomonadati</taxon>
        <taxon>Planctomycetota</taxon>
        <taxon>Planctomycetia</taxon>
        <taxon>Planctomycetales</taxon>
        <taxon>Planctomycetaceae</taxon>
        <taxon>Gimesia</taxon>
    </lineage>
</organism>